<protein>
    <recommendedName>
        <fullName evidence="1">Insertion element IS150 protein InsJ-like helix-turn-helix domain-containing protein</fullName>
    </recommendedName>
</protein>
<accession>A0A5J4S5I8</accession>
<organism evidence="2">
    <name type="scientific">termite gut metagenome</name>
    <dbReference type="NCBI Taxonomy" id="433724"/>
    <lineage>
        <taxon>unclassified sequences</taxon>
        <taxon>metagenomes</taxon>
        <taxon>organismal metagenomes</taxon>
    </lineage>
</organism>
<dbReference type="InterPro" id="IPR009057">
    <property type="entry name" value="Homeodomain-like_sf"/>
</dbReference>
<sequence length="145" mass="16457">MYLRSLMGRVNTPHLTPEQRQTLNSGFKRGSSHCFRMRCHTILLKSEGRNSKEVGSITGMSQVSVNSWLARFKSEGILGLQTKSGRGRKPIIVESEDKEQILAAIKSNRQRLLRAKAEWEAQRGKTVGRITFRKFLKSLAEDINV</sequence>
<reference evidence="2" key="1">
    <citation type="submission" date="2019-03" db="EMBL/GenBank/DDBJ databases">
        <title>Single cell metagenomics reveals metabolic interactions within the superorganism composed of flagellate Streblomastix strix and complex community of Bacteroidetes bacteria on its surface.</title>
        <authorList>
            <person name="Treitli S.C."/>
            <person name="Kolisko M."/>
            <person name="Husnik F."/>
            <person name="Keeling P."/>
            <person name="Hampl V."/>
        </authorList>
    </citation>
    <scope>NUCLEOTIDE SEQUENCE</scope>
    <source>
        <strain evidence="2">STM</strain>
    </source>
</reference>
<evidence type="ECO:0000259" key="1">
    <source>
        <dbReference type="Pfam" id="PF13518"/>
    </source>
</evidence>
<evidence type="ECO:0000313" key="2">
    <source>
        <dbReference type="EMBL" id="KAA6341354.1"/>
    </source>
</evidence>
<dbReference type="SUPFAM" id="SSF46689">
    <property type="entry name" value="Homeodomain-like"/>
    <property type="match status" value="1"/>
</dbReference>
<feature type="domain" description="Insertion element IS150 protein InsJ-like helix-turn-helix" evidence="1">
    <location>
        <begin position="42"/>
        <end position="88"/>
    </location>
</feature>
<proteinExistence type="predicted"/>
<dbReference type="InterPro" id="IPR055247">
    <property type="entry name" value="InsJ-like_HTH"/>
</dbReference>
<dbReference type="EMBL" id="SNRY01000395">
    <property type="protein sequence ID" value="KAA6341354.1"/>
    <property type="molecule type" value="Genomic_DNA"/>
</dbReference>
<dbReference type="AlphaFoldDB" id="A0A5J4S5I8"/>
<dbReference type="Pfam" id="PF13518">
    <property type="entry name" value="HTH_28"/>
    <property type="match status" value="1"/>
</dbReference>
<gene>
    <name evidence="2" type="ORF">EZS27_010842</name>
</gene>
<comment type="caution">
    <text evidence="2">The sequence shown here is derived from an EMBL/GenBank/DDBJ whole genome shotgun (WGS) entry which is preliminary data.</text>
</comment>
<name>A0A5J4S5I8_9ZZZZ</name>